<dbReference type="CDD" id="cd18787">
    <property type="entry name" value="SF2_C_DEAD"/>
    <property type="match status" value="1"/>
</dbReference>
<evidence type="ECO:0000256" key="7">
    <source>
        <dbReference type="ARBA" id="ARBA00038437"/>
    </source>
</evidence>
<dbReference type="InterPro" id="IPR044742">
    <property type="entry name" value="DEAD/DEAH_RhlB"/>
</dbReference>
<dbReference type="OrthoDB" id="9805696at2"/>
<feature type="domain" description="Helicase C-terminal" evidence="14">
    <location>
        <begin position="234"/>
        <end position="379"/>
    </location>
</feature>
<dbReference type="SMART" id="SM00490">
    <property type="entry name" value="HELICc"/>
    <property type="match status" value="1"/>
</dbReference>
<name>A0A1B4XDZ5_9GAMM</name>
<dbReference type="Gene3D" id="3.40.50.300">
    <property type="entry name" value="P-loop containing nucleotide triphosphate hydrolases"/>
    <property type="match status" value="2"/>
</dbReference>
<dbReference type="InterPro" id="IPR014001">
    <property type="entry name" value="Helicase_ATP-bd"/>
</dbReference>
<dbReference type="GO" id="GO:0005829">
    <property type="term" value="C:cytosol"/>
    <property type="evidence" value="ECO:0007669"/>
    <property type="project" value="TreeGrafter"/>
</dbReference>
<dbReference type="GO" id="GO:0003724">
    <property type="term" value="F:RNA helicase activity"/>
    <property type="evidence" value="ECO:0007669"/>
    <property type="project" value="UniProtKB-EC"/>
</dbReference>
<evidence type="ECO:0000256" key="8">
    <source>
        <dbReference type="ARBA" id="ARBA00047984"/>
    </source>
</evidence>
<dbReference type="GO" id="GO:0016787">
    <property type="term" value="F:hydrolase activity"/>
    <property type="evidence" value="ECO:0007669"/>
    <property type="project" value="UniProtKB-KW"/>
</dbReference>
<dbReference type="Pfam" id="PF00271">
    <property type="entry name" value="Helicase_C"/>
    <property type="match status" value="1"/>
</dbReference>
<evidence type="ECO:0000256" key="2">
    <source>
        <dbReference type="ARBA" id="ARBA00022490"/>
    </source>
</evidence>
<dbReference type="PANTHER" id="PTHR47959">
    <property type="entry name" value="ATP-DEPENDENT RNA HELICASE RHLE-RELATED"/>
    <property type="match status" value="1"/>
</dbReference>
<dbReference type="InterPro" id="IPR011545">
    <property type="entry name" value="DEAD/DEAH_box_helicase_dom"/>
</dbReference>
<dbReference type="InterPro" id="IPR027417">
    <property type="entry name" value="P-loop_NTPase"/>
</dbReference>
<feature type="compositionally biased region" description="Basic residues" evidence="12">
    <location>
        <begin position="407"/>
        <end position="423"/>
    </location>
</feature>
<evidence type="ECO:0000256" key="3">
    <source>
        <dbReference type="ARBA" id="ARBA00022741"/>
    </source>
</evidence>
<dbReference type="PROSITE" id="PS00039">
    <property type="entry name" value="DEAD_ATP_HELICASE"/>
    <property type="match status" value="1"/>
</dbReference>
<dbReference type="GO" id="GO:0003676">
    <property type="term" value="F:nucleic acid binding"/>
    <property type="evidence" value="ECO:0007669"/>
    <property type="project" value="InterPro"/>
</dbReference>
<protein>
    <recommendedName>
        <fullName evidence="9">DEAD-box ATP-dependent RNA helicase RhpA</fullName>
        <ecNumber evidence="1">3.6.4.13</ecNumber>
    </recommendedName>
</protein>
<feature type="domain" description="DEAD-box RNA helicase Q" evidence="15">
    <location>
        <begin position="1"/>
        <end position="29"/>
    </location>
</feature>
<dbReference type="SUPFAM" id="SSF52540">
    <property type="entry name" value="P-loop containing nucleoside triphosphate hydrolases"/>
    <property type="match status" value="1"/>
</dbReference>
<dbReference type="Proteomes" id="UP000243180">
    <property type="component" value="Chromosome"/>
</dbReference>
<keyword evidence="3 11" id="KW-0547">Nucleotide-binding</keyword>
<organism evidence="16 17">
    <name type="scientific">Sulfuricaulis limicola</name>
    <dbReference type="NCBI Taxonomy" id="1620215"/>
    <lineage>
        <taxon>Bacteria</taxon>
        <taxon>Pseudomonadati</taxon>
        <taxon>Pseudomonadota</taxon>
        <taxon>Gammaproteobacteria</taxon>
        <taxon>Acidiferrobacterales</taxon>
        <taxon>Acidiferrobacteraceae</taxon>
        <taxon>Sulfuricaulis</taxon>
    </lineage>
</organism>
<accession>A0A1B4XDZ5</accession>
<dbReference type="RefSeq" id="WP_096361817.1">
    <property type="nucleotide sequence ID" value="NZ_AP014879.1"/>
</dbReference>
<dbReference type="PANTHER" id="PTHR47959:SF17">
    <property type="entry name" value="ATP-DEPENDENT RNA HELICASE DEAD BOX FAMILY"/>
    <property type="match status" value="1"/>
</dbReference>
<sequence>MTFEKLTLHPSILKAISESGYTVPTPIQAQAIPQALEGHDLMASAQTGTGKTAAFVLPSLHRLGTPSTKNSRGPRVLVLTPTRELANQVTAAAIKYGKHMRFRIGSVVGGMPYPPQMRLLSQPLDILVATPGRLLDHMERGRIDYSRLEVLVLDEADRMLDMGFIHAVEEIAAATPATRQTLLFSATLEGNIAKLASRLLKNPKRIQIATQQERHENIEQRLHHVDDGAHKHRLLTHLLDDINMDKAIVFTATKRGADRLAKTLHAKGHPAAALHGDMNQNQRNRAITNLRSGTVRLLVATDVAARGIDVSGITHVINFDLPKSAEDYVHRIGRTGRAGAKGIAISFAAPDNFQQLRDIERYTRQSIPAHVVPGLEPTIRPRQQAPSGHRRGGPSSHQPRRPDGAPRHFKGKNGANHPRHGQGQRHGSGGAGRGAKTWG</sequence>
<reference evidence="16 17" key="1">
    <citation type="submission" date="2015-05" db="EMBL/GenBank/DDBJ databases">
        <title>Complete genome sequence of a sulfur-oxidizing gammaproteobacterium strain HA5.</title>
        <authorList>
            <person name="Miura A."/>
            <person name="Kojima H."/>
            <person name="Fukui M."/>
        </authorList>
    </citation>
    <scope>NUCLEOTIDE SEQUENCE [LARGE SCALE GENOMIC DNA]</scope>
    <source>
        <strain evidence="16 17">HA5</strain>
    </source>
</reference>
<feature type="short sequence motif" description="Q motif" evidence="10">
    <location>
        <begin position="1"/>
        <end position="29"/>
    </location>
</feature>
<dbReference type="InterPro" id="IPR000629">
    <property type="entry name" value="RNA-helicase_DEAD-box_CS"/>
</dbReference>
<comment type="similarity">
    <text evidence="7 11">Belongs to the DEAD box helicase family.</text>
</comment>
<dbReference type="GO" id="GO:0009266">
    <property type="term" value="P:response to temperature stimulus"/>
    <property type="evidence" value="ECO:0007669"/>
    <property type="project" value="UniProtKB-ARBA"/>
</dbReference>
<proteinExistence type="inferred from homology"/>
<evidence type="ECO:0000256" key="9">
    <source>
        <dbReference type="ARBA" id="ARBA00074363"/>
    </source>
</evidence>
<dbReference type="Pfam" id="PF00270">
    <property type="entry name" value="DEAD"/>
    <property type="match status" value="1"/>
</dbReference>
<evidence type="ECO:0000259" key="15">
    <source>
        <dbReference type="PROSITE" id="PS51195"/>
    </source>
</evidence>
<dbReference type="PROSITE" id="PS51195">
    <property type="entry name" value="Q_MOTIF"/>
    <property type="match status" value="1"/>
</dbReference>
<dbReference type="InterPro" id="IPR014014">
    <property type="entry name" value="RNA_helicase_DEAD_Q_motif"/>
</dbReference>
<gene>
    <name evidence="16" type="ORF">SCL_0686</name>
</gene>
<evidence type="ECO:0000259" key="14">
    <source>
        <dbReference type="PROSITE" id="PS51194"/>
    </source>
</evidence>
<keyword evidence="17" id="KW-1185">Reference proteome</keyword>
<evidence type="ECO:0000256" key="1">
    <source>
        <dbReference type="ARBA" id="ARBA00012552"/>
    </source>
</evidence>
<keyword evidence="5 11" id="KW-0347">Helicase</keyword>
<dbReference type="KEGG" id="slim:SCL_0686"/>
<feature type="domain" description="Helicase ATP-binding" evidence="13">
    <location>
        <begin position="32"/>
        <end position="206"/>
    </location>
</feature>
<evidence type="ECO:0000256" key="4">
    <source>
        <dbReference type="ARBA" id="ARBA00022801"/>
    </source>
</evidence>
<evidence type="ECO:0000256" key="12">
    <source>
        <dbReference type="SAM" id="MobiDB-lite"/>
    </source>
</evidence>
<evidence type="ECO:0000256" key="10">
    <source>
        <dbReference type="PROSITE-ProRule" id="PRU00552"/>
    </source>
</evidence>
<dbReference type="InterPro" id="IPR001650">
    <property type="entry name" value="Helicase_C-like"/>
</dbReference>
<dbReference type="AlphaFoldDB" id="A0A1B4XDZ5"/>
<comment type="catalytic activity">
    <reaction evidence="8">
        <text>ATP + H2O = ADP + phosphate + H(+)</text>
        <dbReference type="Rhea" id="RHEA:13065"/>
        <dbReference type="ChEBI" id="CHEBI:15377"/>
        <dbReference type="ChEBI" id="CHEBI:15378"/>
        <dbReference type="ChEBI" id="CHEBI:30616"/>
        <dbReference type="ChEBI" id="CHEBI:43474"/>
        <dbReference type="ChEBI" id="CHEBI:456216"/>
        <dbReference type="EC" id="3.6.4.13"/>
    </reaction>
</comment>
<evidence type="ECO:0000256" key="6">
    <source>
        <dbReference type="ARBA" id="ARBA00022840"/>
    </source>
</evidence>
<evidence type="ECO:0000256" key="11">
    <source>
        <dbReference type="RuleBase" id="RU000492"/>
    </source>
</evidence>
<dbReference type="GO" id="GO:0005524">
    <property type="term" value="F:ATP binding"/>
    <property type="evidence" value="ECO:0007669"/>
    <property type="project" value="UniProtKB-KW"/>
</dbReference>
<evidence type="ECO:0000256" key="5">
    <source>
        <dbReference type="ARBA" id="ARBA00022806"/>
    </source>
</evidence>
<feature type="region of interest" description="Disordered" evidence="12">
    <location>
        <begin position="369"/>
        <end position="439"/>
    </location>
</feature>
<dbReference type="InParanoid" id="A0A1B4XDZ5"/>
<evidence type="ECO:0000313" key="17">
    <source>
        <dbReference type="Proteomes" id="UP000243180"/>
    </source>
</evidence>
<dbReference type="PROSITE" id="PS51194">
    <property type="entry name" value="HELICASE_CTER"/>
    <property type="match status" value="1"/>
</dbReference>
<keyword evidence="6 11" id="KW-0067">ATP-binding</keyword>
<keyword evidence="4 11" id="KW-0378">Hydrolase</keyword>
<dbReference type="PROSITE" id="PS51192">
    <property type="entry name" value="HELICASE_ATP_BIND_1"/>
    <property type="match status" value="1"/>
</dbReference>
<dbReference type="GO" id="GO:0042255">
    <property type="term" value="P:ribosome assembly"/>
    <property type="evidence" value="ECO:0007669"/>
    <property type="project" value="UniProtKB-ARBA"/>
</dbReference>
<dbReference type="FunFam" id="3.40.50.300:FF:000108">
    <property type="entry name" value="ATP-dependent RNA helicase RhlE"/>
    <property type="match status" value="1"/>
</dbReference>
<dbReference type="SMART" id="SM00487">
    <property type="entry name" value="DEXDc"/>
    <property type="match status" value="1"/>
</dbReference>
<dbReference type="CDD" id="cd00268">
    <property type="entry name" value="DEADc"/>
    <property type="match status" value="1"/>
</dbReference>
<keyword evidence="2" id="KW-0963">Cytoplasm</keyword>
<dbReference type="InterPro" id="IPR050079">
    <property type="entry name" value="DEAD_box_RNA_helicase"/>
</dbReference>
<evidence type="ECO:0000259" key="13">
    <source>
        <dbReference type="PROSITE" id="PS51192"/>
    </source>
</evidence>
<dbReference type="EMBL" id="AP014879">
    <property type="protein sequence ID" value="BAV33008.1"/>
    <property type="molecule type" value="Genomic_DNA"/>
</dbReference>
<dbReference type="EC" id="3.6.4.13" evidence="1"/>
<feature type="compositionally biased region" description="Gly residues" evidence="12">
    <location>
        <begin position="424"/>
        <end position="433"/>
    </location>
</feature>
<evidence type="ECO:0000313" key="16">
    <source>
        <dbReference type="EMBL" id="BAV33008.1"/>
    </source>
</evidence>